<dbReference type="HOGENOM" id="CLU_039613_16_3_4"/>
<comment type="similarity">
    <text evidence="1">Belongs to the LysR transcriptional regulatory family.</text>
</comment>
<dbReference type="Pfam" id="PF03466">
    <property type="entry name" value="LysR_substrate"/>
    <property type="match status" value="1"/>
</dbReference>
<reference evidence="6 7" key="2">
    <citation type="journal article" date="2016" name="Appl. Microbiol. Biotechnol.">
        <title>Mutations improving production and secretion of extracellular lipase by Burkholderia glumae PG1.</title>
        <authorList>
            <person name="Knapp A."/>
            <person name="Voget S."/>
            <person name="Gao R."/>
            <person name="Zaburannyi N."/>
            <person name="Krysciak D."/>
            <person name="Breuer M."/>
            <person name="Hauer B."/>
            <person name="Streit W.R."/>
            <person name="Muller R."/>
            <person name="Daniel R."/>
            <person name="Jaeger K.E."/>
        </authorList>
    </citation>
    <scope>NUCLEOTIDE SEQUENCE [LARGE SCALE GENOMIC DNA]</scope>
    <source>
        <strain evidence="6 7">PG1</strain>
    </source>
</reference>
<dbReference type="PANTHER" id="PTHR30537:SF5">
    <property type="entry name" value="HTH-TYPE TRANSCRIPTIONAL ACTIVATOR TTDR-RELATED"/>
    <property type="match status" value="1"/>
</dbReference>
<dbReference type="SUPFAM" id="SSF53850">
    <property type="entry name" value="Periplasmic binding protein-like II"/>
    <property type="match status" value="1"/>
</dbReference>
<organism evidence="6 7">
    <name type="scientific">Burkholderia plantarii</name>
    <dbReference type="NCBI Taxonomy" id="41899"/>
    <lineage>
        <taxon>Bacteria</taxon>
        <taxon>Pseudomonadati</taxon>
        <taxon>Pseudomonadota</taxon>
        <taxon>Betaproteobacteria</taxon>
        <taxon>Burkholderiales</taxon>
        <taxon>Burkholderiaceae</taxon>
        <taxon>Burkholderia</taxon>
    </lineage>
</organism>
<dbReference type="GO" id="GO:0003677">
    <property type="term" value="F:DNA binding"/>
    <property type="evidence" value="ECO:0007669"/>
    <property type="project" value="UniProtKB-KW"/>
</dbReference>
<dbReference type="InterPro" id="IPR036388">
    <property type="entry name" value="WH-like_DNA-bd_sf"/>
</dbReference>
<evidence type="ECO:0000256" key="1">
    <source>
        <dbReference type="ARBA" id="ARBA00009437"/>
    </source>
</evidence>
<dbReference type="Proteomes" id="UP000031838">
    <property type="component" value="Chromosome 1"/>
</dbReference>
<dbReference type="InterPro" id="IPR000847">
    <property type="entry name" value="LysR_HTH_N"/>
</dbReference>
<dbReference type="AlphaFoldDB" id="A0A0B6RTH1"/>
<dbReference type="EMBL" id="CP002580">
    <property type="protein sequence ID" value="AJK46698.1"/>
    <property type="molecule type" value="Genomic_DNA"/>
</dbReference>
<dbReference type="CDD" id="cd08422">
    <property type="entry name" value="PBP2_CrgA_like"/>
    <property type="match status" value="1"/>
</dbReference>
<evidence type="ECO:0000256" key="3">
    <source>
        <dbReference type="ARBA" id="ARBA00023125"/>
    </source>
</evidence>
<keyword evidence="4" id="KW-0804">Transcription</keyword>
<gene>
    <name evidence="6" type="ORF">BGL_1c21940</name>
</gene>
<dbReference type="Gene3D" id="1.10.10.10">
    <property type="entry name" value="Winged helix-like DNA-binding domain superfamily/Winged helix DNA-binding domain"/>
    <property type="match status" value="1"/>
</dbReference>
<proteinExistence type="inferred from homology"/>
<dbReference type="RefSeq" id="WP_042625144.1">
    <property type="nucleotide sequence ID" value="NZ_CP002580.1"/>
</dbReference>
<evidence type="ECO:0000313" key="7">
    <source>
        <dbReference type="Proteomes" id="UP000031838"/>
    </source>
</evidence>
<dbReference type="PROSITE" id="PS50931">
    <property type="entry name" value="HTH_LYSR"/>
    <property type="match status" value="1"/>
</dbReference>
<evidence type="ECO:0000256" key="2">
    <source>
        <dbReference type="ARBA" id="ARBA00023015"/>
    </source>
</evidence>
<keyword evidence="3" id="KW-0238">DNA-binding</keyword>
<dbReference type="SUPFAM" id="SSF46785">
    <property type="entry name" value="Winged helix' DNA-binding domain"/>
    <property type="match status" value="1"/>
</dbReference>
<dbReference type="InterPro" id="IPR036390">
    <property type="entry name" value="WH_DNA-bd_sf"/>
</dbReference>
<dbReference type="Pfam" id="PF00126">
    <property type="entry name" value="HTH_1"/>
    <property type="match status" value="1"/>
</dbReference>
<feature type="domain" description="HTH lysR-type" evidence="5">
    <location>
        <begin position="1"/>
        <end position="59"/>
    </location>
</feature>
<dbReference type="GO" id="GO:0003700">
    <property type="term" value="F:DNA-binding transcription factor activity"/>
    <property type="evidence" value="ECO:0007669"/>
    <property type="project" value="InterPro"/>
</dbReference>
<evidence type="ECO:0000313" key="6">
    <source>
        <dbReference type="EMBL" id="AJK46698.1"/>
    </source>
</evidence>
<evidence type="ECO:0000259" key="5">
    <source>
        <dbReference type="PROSITE" id="PS50931"/>
    </source>
</evidence>
<sequence>MKNLSQFVNFSAVARHGSFAQAARELGLAPSSVAKSVARLEKDLGARLFHRTTRSVTLTEEGRLLYDKASLLLEQIEALDLGALRNDDEPAGILRLGAPIGYGERVVLPVLTKLRERHPALDIDLRLSDERVNLVDEGLDAVIRFGELDDSTLIARRIDEQPLVLCASPRYLARHSHIGAVRDLAKHALIAFRMPTTGRERPFEFVENGSTVVFTPDARISISHGEALVEAAVLGAGLAQVPAFFARPRFNEGSLVEVLPHCRPAPLIVNLVTPGSRVRPARLRALIDAITSDIGGSGSSPEGA</sequence>
<dbReference type="InterPro" id="IPR005119">
    <property type="entry name" value="LysR_subst-bd"/>
</dbReference>
<dbReference type="Gene3D" id="3.40.190.290">
    <property type="match status" value="1"/>
</dbReference>
<accession>A0A0B6RTH1</accession>
<dbReference type="KEGG" id="bgp:BGL_1c21940"/>
<keyword evidence="2" id="KW-0805">Transcription regulation</keyword>
<name>A0A0B6RTH1_BURPL</name>
<dbReference type="PANTHER" id="PTHR30537">
    <property type="entry name" value="HTH-TYPE TRANSCRIPTIONAL REGULATOR"/>
    <property type="match status" value="1"/>
</dbReference>
<dbReference type="FunFam" id="1.10.10.10:FF:000001">
    <property type="entry name" value="LysR family transcriptional regulator"/>
    <property type="match status" value="1"/>
</dbReference>
<reference evidence="7" key="1">
    <citation type="submission" date="2011-03" db="EMBL/GenBank/DDBJ databases">
        <authorList>
            <person name="Voget S."/>
            <person name="Streit W.R."/>
            <person name="Jaeger K.E."/>
            <person name="Daniel R."/>
        </authorList>
    </citation>
    <scope>NUCLEOTIDE SEQUENCE [LARGE SCALE GENOMIC DNA]</scope>
    <source>
        <strain evidence="7">PG1</strain>
    </source>
</reference>
<protein>
    <submittedName>
        <fullName evidence="6">Transcriptional regulator, LysR family</fullName>
    </submittedName>
</protein>
<keyword evidence="7" id="KW-1185">Reference proteome</keyword>
<dbReference type="OrthoDB" id="9110639at2"/>
<dbReference type="InterPro" id="IPR058163">
    <property type="entry name" value="LysR-type_TF_proteobact-type"/>
</dbReference>
<evidence type="ECO:0000256" key="4">
    <source>
        <dbReference type="ARBA" id="ARBA00023163"/>
    </source>
</evidence>